<keyword evidence="3" id="KW-0812">Transmembrane</keyword>
<evidence type="ECO:0000256" key="2">
    <source>
        <dbReference type="ARBA" id="ARBA00009824"/>
    </source>
</evidence>
<dbReference type="AlphaFoldDB" id="A0AAD5T9T3"/>
<keyword evidence="4" id="KW-1133">Transmembrane helix</keyword>
<gene>
    <name evidence="7" type="ORF">HK100_008703</name>
</gene>
<keyword evidence="8" id="KW-1185">Reference proteome</keyword>
<accession>A0AAD5T9T3</accession>
<evidence type="ECO:0000313" key="7">
    <source>
        <dbReference type="EMBL" id="KAJ3129303.1"/>
    </source>
</evidence>
<evidence type="ECO:0000256" key="3">
    <source>
        <dbReference type="ARBA" id="ARBA00022692"/>
    </source>
</evidence>
<evidence type="ECO:0000256" key="1">
    <source>
        <dbReference type="ARBA" id="ARBA00004141"/>
    </source>
</evidence>
<proteinExistence type="inferred from homology"/>
<dbReference type="EMBL" id="JADGJH010000428">
    <property type="protein sequence ID" value="KAJ3129303.1"/>
    <property type="molecule type" value="Genomic_DNA"/>
</dbReference>
<dbReference type="Gene3D" id="3.40.50.1820">
    <property type="entry name" value="alpha/beta hydrolase"/>
    <property type="match status" value="1"/>
</dbReference>
<evidence type="ECO:0000313" key="8">
    <source>
        <dbReference type="Proteomes" id="UP001211907"/>
    </source>
</evidence>
<name>A0AAD5T9T3_9FUNG</name>
<dbReference type="Pfam" id="PF05277">
    <property type="entry name" value="DUF726"/>
    <property type="match status" value="1"/>
</dbReference>
<dbReference type="InterPro" id="IPR029058">
    <property type="entry name" value="AB_hydrolase_fold"/>
</dbReference>
<dbReference type="GO" id="GO:0016020">
    <property type="term" value="C:membrane"/>
    <property type="evidence" value="ECO:0007669"/>
    <property type="project" value="UniProtKB-SubCell"/>
</dbReference>
<dbReference type="Proteomes" id="UP001211907">
    <property type="component" value="Unassembled WGS sequence"/>
</dbReference>
<comment type="caution">
    <text evidence="7">The sequence shown here is derived from an EMBL/GenBank/DDBJ whole genome shotgun (WGS) entry which is preliminary data.</text>
</comment>
<feature type="region of interest" description="Disordered" evidence="6">
    <location>
        <begin position="602"/>
        <end position="651"/>
    </location>
</feature>
<comment type="similarity">
    <text evidence="2">Belongs to the TMCO4 family.</text>
</comment>
<evidence type="ECO:0000256" key="5">
    <source>
        <dbReference type="ARBA" id="ARBA00023136"/>
    </source>
</evidence>
<sequence length="667" mass="74110">MGAGASTSTKTISRATTDKFGYCSWCLHKIEEKLKPINVDGAETDPFLVLYRCPRLQCERVLRKCLITECLNYACTDTYKTAKTKESDYSTISRNDNFCLVHLRILGSFEKANWENLPSLESYASIHSTSLGYDCFNVGEALSIAVDTLVRYPPAITLSLAAKYAYDTVATLSSTYCSVTLSLKSLEGVGVDRYQEEIIDPNVRLASRRSAVSAFIMFKNMPLFREYGFILEKNGNADLPIIITVDGFVHNTVDARAWSKLTANTFPENTWLSLQWDAAPAGTWTKQTAIDLALSGTIMNGKIPGTFTNTIASVTTAFSTASENAERVGYLVADAIARLEKSKSVVLMGYSLGASVVYHALLFLAIHELSFDKAAHRDVVKRVERAILLGSACPSKRTENDSMGWNLASFSVKNDITNLYSQNDEVLSALELVTGIARAGRKAIGVFNGFCADKIVNIDCQEICSHFDWHASVASVRLSRRNIKTELKYVSVKNKAMSGADDDQSNATTSTRKRNHPIVDPIAPIFRANTTSGYHLPAPKPTITKTSHALLPSHQQHSSKRLSMDKYGFISSVRKHIGQLSVAELVKLKGEIEESEQAKKIKAGKNYQDQEEQNQHQRQQHQHQHQYQHQHQNKQQQEPVLPNLNGRDGNFIKPSSSKFVFIFPGIK</sequence>
<dbReference type="PANTHER" id="PTHR17920">
    <property type="entry name" value="TRANSMEMBRANE AND COILED-COIL DOMAIN-CONTAINING PROTEIN 4 TMCO4"/>
    <property type="match status" value="1"/>
</dbReference>
<protein>
    <submittedName>
        <fullName evidence="7">Uncharacterized protein</fullName>
    </submittedName>
</protein>
<dbReference type="PANTHER" id="PTHR17920:SF23">
    <property type="entry name" value="DUF726-DOMAIN-CONTAINING PROTEIN"/>
    <property type="match status" value="1"/>
</dbReference>
<reference evidence="7" key="1">
    <citation type="submission" date="2020-05" db="EMBL/GenBank/DDBJ databases">
        <title>Phylogenomic resolution of chytrid fungi.</title>
        <authorList>
            <person name="Stajich J.E."/>
            <person name="Amses K."/>
            <person name="Simmons R."/>
            <person name="Seto K."/>
            <person name="Myers J."/>
            <person name="Bonds A."/>
            <person name="Quandt C.A."/>
            <person name="Barry K."/>
            <person name="Liu P."/>
            <person name="Grigoriev I."/>
            <person name="Longcore J.E."/>
            <person name="James T.Y."/>
        </authorList>
    </citation>
    <scope>NUCLEOTIDE SEQUENCE</scope>
    <source>
        <strain evidence="7">JEL0513</strain>
    </source>
</reference>
<organism evidence="7 8">
    <name type="scientific">Physocladia obscura</name>
    <dbReference type="NCBI Taxonomy" id="109957"/>
    <lineage>
        <taxon>Eukaryota</taxon>
        <taxon>Fungi</taxon>
        <taxon>Fungi incertae sedis</taxon>
        <taxon>Chytridiomycota</taxon>
        <taxon>Chytridiomycota incertae sedis</taxon>
        <taxon>Chytridiomycetes</taxon>
        <taxon>Chytridiales</taxon>
        <taxon>Chytriomycetaceae</taxon>
        <taxon>Physocladia</taxon>
    </lineage>
</organism>
<evidence type="ECO:0000256" key="6">
    <source>
        <dbReference type="SAM" id="MobiDB-lite"/>
    </source>
</evidence>
<feature type="compositionally biased region" description="Basic residues" evidence="6">
    <location>
        <begin position="618"/>
        <end position="632"/>
    </location>
</feature>
<comment type="subcellular location">
    <subcellularLocation>
        <location evidence="1">Membrane</location>
        <topology evidence="1">Multi-pass membrane protein</topology>
    </subcellularLocation>
</comment>
<dbReference type="InterPro" id="IPR007941">
    <property type="entry name" value="DUF726"/>
</dbReference>
<dbReference type="SUPFAM" id="SSF53474">
    <property type="entry name" value="alpha/beta-Hydrolases"/>
    <property type="match status" value="1"/>
</dbReference>
<keyword evidence="5" id="KW-0472">Membrane</keyword>
<evidence type="ECO:0000256" key="4">
    <source>
        <dbReference type="ARBA" id="ARBA00022989"/>
    </source>
</evidence>